<dbReference type="Gene3D" id="3.40.640.10">
    <property type="entry name" value="Type I PLP-dependent aspartate aminotransferase-like (Major domain)"/>
    <property type="match status" value="1"/>
</dbReference>
<sequence>MVDDGPIHPSYCACQCSGLHEALVMLHEEGSRWQRHMQNHQALKAGLETMGMTS</sequence>
<keyword evidence="1" id="KW-0808">Transferase</keyword>
<accession>A0A484H750</accession>
<dbReference type="GO" id="GO:0008453">
    <property type="term" value="F:alanine-glyoxylate transaminase activity"/>
    <property type="evidence" value="ECO:0007669"/>
    <property type="project" value="UniProtKB-EC"/>
</dbReference>
<protein>
    <submittedName>
        <fullName evidence="1">Serine--pyruvate aminotransferase / L-alanine:glyoxylate aminotransferase</fullName>
        <ecNumber evidence="1">2.6.1.44</ecNumber>
        <ecNumber evidence="1">2.6.1.51</ecNumber>
    </submittedName>
</protein>
<gene>
    <name evidence="1" type="ORF">RIEGSTA812A_PEG_987</name>
</gene>
<dbReference type="AlphaFoldDB" id="A0A484H750"/>
<dbReference type="InterPro" id="IPR015422">
    <property type="entry name" value="PyrdxlP-dep_Trfase_small"/>
</dbReference>
<keyword evidence="1" id="KW-0670">Pyruvate</keyword>
<evidence type="ECO:0000313" key="1">
    <source>
        <dbReference type="EMBL" id="VBB69514.1"/>
    </source>
</evidence>
<dbReference type="GO" id="GO:0004760">
    <property type="term" value="F:L-serine-pyruvate transaminase activity"/>
    <property type="evidence" value="ECO:0007669"/>
    <property type="project" value="UniProtKB-EC"/>
</dbReference>
<dbReference type="InterPro" id="IPR015421">
    <property type="entry name" value="PyrdxlP-dep_Trfase_major"/>
</dbReference>
<name>A0A484H750_9ZZZZ</name>
<dbReference type="EMBL" id="LR026963">
    <property type="protein sequence ID" value="VBB69514.1"/>
    <property type="molecule type" value="Genomic_DNA"/>
</dbReference>
<dbReference type="Gene3D" id="3.90.1150.10">
    <property type="entry name" value="Aspartate Aminotransferase, domain 1"/>
    <property type="match status" value="1"/>
</dbReference>
<reference evidence="1" key="1">
    <citation type="submission" date="2018-10" db="EMBL/GenBank/DDBJ databases">
        <authorList>
            <person name="Gruber-Vodicka H."/>
            <person name="Jaeckle O."/>
        </authorList>
    </citation>
    <scope>NUCLEOTIDE SEQUENCE</scope>
</reference>
<dbReference type="EC" id="2.6.1.51" evidence="1"/>
<dbReference type="EC" id="2.6.1.44" evidence="1"/>
<proteinExistence type="predicted"/>
<organism evidence="1">
    <name type="scientific">invertebrate metagenome</name>
    <dbReference type="NCBI Taxonomy" id="1711999"/>
    <lineage>
        <taxon>unclassified sequences</taxon>
        <taxon>metagenomes</taxon>
        <taxon>organismal metagenomes</taxon>
    </lineage>
</organism>
<keyword evidence="1" id="KW-0032">Aminotransferase</keyword>